<dbReference type="PANTHER" id="PTHR15162">
    <property type="entry name" value="ASPARTOACYLASE"/>
    <property type="match status" value="1"/>
</dbReference>
<accession>A0A9X9X3M6</accession>
<dbReference type="GO" id="GO:0016788">
    <property type="term" value="F:hydrolase activity, acting on ester bonds"/>
    <property type="evidence" value="ECO:0007669"/>
    <property type="project" value="InterPro"/>
</dbReference>
<dbReference type="GO" id="GO:0005829">
    <property type="term" value="C:cytosol"/>
    <property type="evidence" value="ECO:0007669"/>
    <property type="project" value="TreeGrafter"/>
</dbReference>
<dbReference type="Pfam" id="PF24827">
    <property type="entry name" value="AstE_AspA_cat"/>
    <property type="match status" value="1"/>
</dbReference>
<organism evidence="6 7">
    <name type="scientific">Neoroseomonas soli</name>
    <dbReference type="NCBI Taxonomy" id="1081025"/>
    <lineage>
        <taxon>Bacteria</taxon>
        <taxon>Pseudomonadati</taxon>
        <taxon>Pseudomonadota</taxon>
        <taxon>Alphaproteobacteria</taxon>
        <taxon>Acetobacterales</taxon>
        <taxon>Acetobacteraceae</taxon>
        <taxon>Neoroseomonas</taxon>
    </lineage>
</organism>
<dbReference type="AlphaFoldDB" id="A0A9X9X3M6"/>
<evidence type="ECO:0000313" key="6">
    <source>
        <dbReference type="EMBL" id="MBR0674005.1"/>
    </source>
</evidence>
<dbReference type="PANTHER" id="PTHR15162:SF7">
    <property type="entry name" value="SUCCINYLGLUTAMATE DESUCCINYLASE"/>
    <property type="match status" value="1"/>
</dbReference>
<keyword evidence="3" id="KW-0378">Hydrolase</keyword>
<evidence type="ECO:0000259" key="5">
    <source>
        <dbReference type="Pfam" id="PF24827"/>
    </source>
</evidence>
<dbReference type="Proteomes" id="UP001138751">
    <property type="component" value="Unassembled WGS sequence"/>
</dbReference>
<evidence type="ECO:0000256" key="4">
    <source>
        <dbReference type="ARBA" id="ARBA00022833"/>
    </source>
</evidence>
<evidence type="ECO:0000313" key="7">
    <source>
        <dbReference type="Proteomes" id="UP001138751"/>
    </source>
</evidence>
<protein>
    <submittedName>
        <fullName evidence="6">Peptidase M14</fullName>
    </submittedName>
</protein>
<keyword evidence="7" id="KW-1185">Reference proteome</keyword>
<evidence type="ECO:0000256" key="3">
    <source>
        <dbReference type="ARBA" id="ARBA00022801"/>
    </source>
</evidence>
<reference evidence="6" key="1">
    <citation type="submission" date="2020-01" db="EMBL/GenBank/DDBJ databases">
        <authorList>
            <person name="Rat A."/>
        </authorList>
    </citation>
    <scope>NUCLEOTIDE SEQUENCE</scope>
    <source>
        <strain evidence="6">LMG 31231</strain>
    </source>
</reference>
<name>A0A9X9X3M6_9PROT</name>
<dbReference type="GO" id="GO:0046872">
    <property type="term" value="F:metal ion binding"/>
    <property type="evidence" value="ECO:0007669"/>
    <property type="project" value="UniProtKB-KW"/>
</dbReference>
<dbReference type="InterPro" id="IPR055438">
    <property type="entry name" value="AstE_AspA_cat"/>
</dbReference>
<dbReference type="Gene3D" id="3.40.630.10">
    <property type="entry name" value="Zn peptidases"/>
    <property type="match status" value="1"/>
</dbReference>
<keyword evidence="2" id="KW-0479">Metal-binding</keyword>
<dbReference type="EMBL" id="JAAEDM010000105">
    <property type="protein sequence ID" value="MBR0674005.1"/>
    <property type="molecule type" value="Genomic_DNA"/>
</dbReference>
<dbReference type="RefSeq" id="WP_211864433.1">
    <property type="nucleotide sequence ID" value="NZ_JAAEDM010000105.1"/>
</dbReference>
<dbReference type="SUPFAM" id="SSF53187">
    <property type="entry name" value="Zn-dependent exopeptidases"/>
    <property type="match status" value="1"/>
</dbReference>
<comment type="cofactor">
    <cofactor evidence="1">
        <name>Zn(2+)</name>
        <dbReference type="ChEBI" id="CHEBI:29105"/>
    </cofactor>
</comment>
<evidence type="ECO:0000256" key="2">
    <source>
        <dbReference type="ARBA" id="ARBA00022723"/>
    </source>
</evidence>
<evidence type="ECO:0000256" key="1">
    <source>
        <dbReference type="ARBA" id="ARBA00001947"/>
    </source>
</evidence>
<gene>
    <name evidence="6" type="ORF">GXW76_22730</name>
</gene>
<proteinExistence type="predicted"/>
<dbReference type="InterPro" id="IPR050178">
    <property type="entry name" value="AspA/AstE_fam"/>
</dbReference>
<sequence>MLEEKVPPQWPARPFSVPVNIAVPDIRRWLAGNSGIPGAWSFAAPMPGPHVAITALIHGNEIAGAAVLDRMLRAGLRPSRGRLSLVFGNLDAFARFDREDPTATRFIDEDLNRVWDNGLLDSPRRSAELRRARDLRPLVDTVDMLVDLHSMLWASDPLILTGETEKAARFGLAIGTPRVVVADVGHAGGRRLIDYARFAEPATPPVAVLVEAGDHWEPATVARMEQVCARMLRLAGVVAEDAPLPLVEPAPPPRFARVTRTVTAASRGFTFLRDFRGGEVIHRRNTLIAVDGDEEIRTPHDDCMLVMPTPLVPRGHTAVRLARFED</sequence>
<comment type="caution">
    <text evidence="6">The sequence shown here is derived from an EMBL/GenBank/DDBJ whole genome shotgun (WGS) entry which is preliminary data.</text>
</comment>
<feature type="domain" description="Succinylglutamate desuccinylase/Aspartoacylase catalytic" evidence="5">
    <location>
        <begin position="47"/>
        <end position="156"/>
    </location>
</feature>
<keyword evidence="4" id="KW-0862">Zinc</keyword>
<reference evidence="6" key="2">
    <citation type="journal article" date="2021" name="Syst. Appl. Microbiol.">
        <title>Roseomonas hellenica sp. nov., isolated from roots of wild-growing Alkanna tinctoria.</title>
        <authorList>
            <person name="Rat A."/>
            <person name="Naranjo H.D."/>
            <person name="Lebbe L."/>
            <person name="Cnockaert M."/>
            <person name="Krigas N."/>
            <person name="Grigoriadou K."/>
            <person name="Maloupa E."/>
            <person name="Willems A."/>
        </authorList>
    </citation>
    <scope>NUCLEOTIDE SEQUENCE</scope>
    <source>
        <strain evidence="6">LMG 31231</strain>
    </source>
</reference>